<feature type="transmembrane region" description="Helical" evidence="9">
    <location>
        <begin position="62"/>
        <end position="80"/>
    </location>
</feature>
<evidence type="ECO:0000256" key="1">
    <source>
        <dbReference type="ARBA" id="ARBA00004651"/>
    </source>
</evidence>
<keyword evidence="3" id="KW-1003">Cell membrane</keyword>
<keyword evidence="2" id="KW-0813">Transport</keyword>
<evidence type="ECO:0000256" key="6">
    <source>
        <dbReference type="ARBA" id="ARBA00022989"/>
    </source>
</evidence>
<dbReference type="Proteomes" id="UP000298180">
    <property type="component" value="Unassembled WGS sequence"/>
</dbReference>
<name>A0A4Z0BY42_9BURK</name>
<sequence length="290" mass="30335">MNTASLIEYVVNGLQAGLLLFVISAGLTLSFGLMRVVNLAHGSFYMLGAFAGLTVAQRTGSFALGAVVAIVAAALTGWLIERTLFRRLYPRGPFSQMLVSFGLIFVFDELVRIIWGGEIRSLPRPEALSSSYEWLGASIEGYRLFLIGFGILVSAGLFLGLVRTPLGTAVRAAVDDREASELLGMKVTTLFSLVFLAGAGLAGAAGYVAIPIVNAFPGMGDDVLVSCLVVVVIGGLGSVFGSLLASLLIGYALTVGQVLVAGYAPAVMYAVLTLVLLMRPHGLLGKVEGT</sequence>
<feature type="transmembrane region" description="Helical" evidence="9">
    <location>
        <begin position="258"/>
        <end position="278"/>
    </location>
</feature>
<dbReference type="CDD" id="cd06582">
    <property type="entry name" value="TM_PBP1_LivH_like"/>
    <property type="match status" value="1"/>
</dbReference>
<evidence type="ECO:0000256" key="9">
    <source>
        <dbReference type="SAM" id="Phobius"/>
    </source>
</evidence>
<feature type="transmembrane region" description="Helical" evidence="9">
    <location>
        <begin position="142"/>
        <end position="162"/>
    </location>
</feature>
<dbReference type="OrthoDB" id="8888656at2"/>
<dbReference type="GO" id="GO:0005886">
    <property type="term" value="C:plasma membrane"/>
    <property type="evidence" value="ECO:0007669"/>
    <property type="project" value="UniProtKB-SubCell"/>
</dbReference>
<gene>
    <name evidence="10" type="ORF">EZ313_16490</name>
</gene>
<feature type="transmembrane region" description="Helical" evidence="9">
    <location>
        <begin position="190"/>
        <end position="217"/>
    </location>
</feature>
<keyword evidence="11" id="KW-1185">Reference proteome</keyword>
<keyword evidence="4 9" id="KW-0812">Transmembrane</keyword>
<keyword evidence="7 9" id="KW-0472">Membrane</keyword>
<evidence type="ECO:0000256" key="4">
    <source>
        <dbReference type="ARBA" id="ARBA00022692"/>
    </source>
</evidence>
<dbReference type="RefSeq" id="WP_135264363.1">
    <property type="nucleotide sequence ID" value="NZ_SMLM01000002.1"/>
</dbReference>
<dbReference type="Pfam" id="PF02653">
    <property type="entry name" value="BPD_transp_2"/>
    <property type="match status" value="1"/>
</dbReference>
<dbReference type="InterPro" id="IPR001851">
    <property type="entry name" value="ABC_transp_permease"/>
</dbReference>
<feature type="transmembrane region" description="Helical" evidence="9">
    <location>
        <begin position="6"/>
        <end position="29"/>
    </location>
</feature>
<keyword evidence="6 9" id="KW-1133">Transmembrane helix</keyword>
<feature type="transmembrane region" description="Helical" evidence="9">
    <location>
        <begin position="92"/>
        <end position="115"/>
    </location>
</feature>
<dbReference type="PANTHER" id="PTHR11795:SF442">
    <property type="entry name" value="ABC TRANSPORTER ATP-BINDING PROTEIN"/>
    <property type="match status" value="1"/>
</dbReference>
<evidence type="ECO:0000256" key="5">
    <source>
        <dbReference type="ARBA" id="ARBA00022970"/>
    </source>
</evidence>
<dbReference type="EMBL" id="SMLM01000002">
    <property type="protein sequence ID" value="TFZ02839.1"/>
    <property type="molecule type" value="Genomic_DNA"/>
</dbReference>
<proteinExistence type="inferred from homology"/>
<evidence type="ECO:0000313" key="11">
    <source>
        <dbReference type="Proteomes" id="UP000298180"/>
    </source>
</evidence>
<evidence type="ECO:0000313" key="10">
    <source>
        <dbReference type="EMBL" id="TFZ02839.1"/>
    </source>
</evidence>
<keyword evidence="5" id="KW-0029">Amino-acid transport</keyword>
<evidence type="ECO:0000256" key="8">
    <source>
        <dbReference type="ARBA" id="ARBA00037998"/>
    </source>
</evidence>
<protein>
    <submittedName>
        <fullName evidence="10">Branched-chain amino acid ABC transporter permease</fullName>
    </submittedName>
</protein>
<reference evidence="10 11" key="1">
    <citation type="submission" date="2019-03" db="EMBL/GenBank/DDBJ databases">
        <title>Ramlibacter henchirensis DSM 14656, whole genome shotgun sequence.</title>
        <authorList>
            <person name="Zhang X."/>
            <person name="Feng G."/>
            <person name="Zhu H."/>
        </authorList>
    </citation>
    <scope>NUCLEOTIDE SEQUENCE [LARGE SCALE GENOMIC DNA]</scope>
    <source>
        <strain evidence="10 11">DSM 14656</strain>
    </source>
</reference>
<evidence type="ECO:0000256" key="3">
    <source>
        <dbReference type="ARBA" id="ARBA00022475"/>
    </source>
</evidence>
<dbReference type="GO" id="GO:0006865">
    <property type="term" value="P:amino acid transport"/>
    <property type="evidence" value="ECO:0007669"/>
    <property type="project" value="UniProtKB-KW"/>
</dbReference>
<comment type="caution">
    <text evidence="10">The sequence shown here is derived from an EMBL/GenBank/DDBJ whole genome shotgun (WGS) entry which is preliminary data.</text>
</comment>
<evidence type="ECO:0000256" key="2">
    <source>
        <dbReference type="ARBA" id="ARBA00022448"/>
    </source>
</evidence>
<dbReference type="GO" id="GO:0022857">
    <property type="term" value="F:transmembrane transporter activity"/>
    <property type="evidence" value="ECO:0007669"/>
    <property type="project" value="InterPro"/>
</dbReference>
<comment type="subcellular location">
    <subcellularLocation>
        <location evidence="1">Cell membrane</location>
        <topology evidence="1">Multi-pass membrane protein</topology>
    </subcellularLocation>
</comment>
<comment type="similarity">
    <text evidence="8">Belongs to the binding-protein-dependent transport system permease family. LivHM subfamily.</text>
</comment>
<organism evidence="10 11">
    <name type="scientific">Ramlibacter henchirensis</name>
    <dbReference type="NCBI Taxonomy" id="204072"/>
    <lineage>
        <taxon>Bacteria</taxon>
        <taxon>Pseudomonadati</taxon>
        <taxon>Pseudomonadota</taxon>
        <taxon>Betaproteobacteria</taxon>
        <taxon>Burkholderiales</taxon>
        <taxon>Comamonadaceae</taxon>
        <taxon>Ramlibacter</taxon>
    </lineage>
</organism>
<evidence type="ECO:0000256" key="7">
    <source>
        <dbReference type="ARBA" id="ARBA00023136"/>
    </source>
</evidence>
<dbReference type="PANTHER" id="PTHR11795">
    <property type="entry name" value="BRANCHED-CHAIN AMINO ACID TRANSPORT SYSTEM PERMEASE PROTEIN LIVH"/>
    <property type="match status" value="1"/>
</dbReference>
<accession>A0A4Z0BY42</accession>
<feature type="transmembrane region" description="Helical" evidence="9">
    <location>
        <begin position="223"/>
        <end position="251"/>
    </location>
</feature>
<dbReference type="AlphaFoldDB" id="A0A4Z0BY42"/>
<dbReference type="InterPro" id="IPR052157">
    <property type="entry name" value="BCAA_transport_permease"/>
</dbReference>